<feature type="transmembrane region" description="Helical" evidence="7">
    <location>
        <begin position="451"/>
        <end position="478"/>
    </location>
</feature>
<dbReference type="Proteomes" id="UP000694924">
    <property type="component" value="Unplaced"/>
</dbReference>
<reference evidence="10" key="1">
    <citation type="submission" date="2025-08" db="UniProtKB">
        <authorList>
            <consortium name="RefSeq"/>
        </authorList>
    </citation>
    <scope>IDENTIFICATION</scope>
    <source>
        <tissue evidence="10">Whole body</tissue>
    </source>
</reference>
<organism evidence="9 10">
    <name type="scientific">Polistes dominula</name>
    <name type="common">European paper wasp</name>
    <name type="synonym">Vespa dominula</name>
    <dbReference type="NCBI Taxonomy" id="743375"/>
    <lineage>
        <taxon>Eukaryota</taxon>
        <taxon>Metazoa</taxon>
        <taxon>Ecdysozoa</taxon>
        <taxon>Arthropoda</taxon>
        <taxon>Hexapoda</taxon>
        <taxon>Insecta</taxon>
        <taxon>Pterygota</taxon>
        <taxon>Neoptera</taxon>
        <taxon>Endopterygota</taxon>
        <taxon>Hymenoptera</taxon>
        <taxon>Apocrita</taxon>
        <taxon>Aculeata</taxon>
        <taxon>Vespoidea</taxon>
        <taxon>Vespidae</taxon>
        <taxon>Polistinae</taxon>
        <taxon>Polistini</taxon>
        <taxon>Polistes</taxon>
    </lineage>
</organism>
<accession>A0ABM1INE6</accession>
<evidence type="ECO:0000256" key="2">
    <source>
        <dbReference type="ARBA" id="ARBA00008335"/>
    </source>
</evidence>
<feature type="transmembrane region" description="Helical" evidence="7">
    <location>
        <begin position="427"/>
        <end position="445"/>
    </location>
</feature>
<keyword evidence="3" id="KW-0813">Transport</keyword>
<evidence type="ECO:0000256" key="5">
    <source>
        <dbReference type="ARBA" id="ARBA00022989"/>
    </source>
</evidence>
<evidence type="ECO:0000256" key="7">
    <source>
        <dbReference type="SAM" id="Phobius"/>
    </source>
</evidence>
<feature type="transmembrane region" description="Helical" evidence="7">
    <location>
        <begin position="90"/>
        <end position="109"/>
    </location>
</feature>
<dbReference type="Pfam" id="PF00083">
    <property type="entry name" value="Sugar_tr"/>
    <property type="match status" value="1"/>
</dbReference>
<feature type="transmembrane region" description="Helical" evidence="7">
    <location>
        <begin position="316"/>
        <end position="339"/>
    </location>
</feature>
<dbReference type="Gene3D" id="1.20.1250.20">
    <property type="entry name" value="MFS general substrate transporter like domains"/>
    <property type="match status" value="1"/>
</dbReference>
<keyword evidence="5 7" id="KW-1133">Transmembrane helix</keyword>
<comment type="similarity">
    <text evidence="2">Belongs to the major facilitator superfamily.</text>
</comment>
<evidence type="ECO:0000256" key="4">
    <source>
        <dbReference type="ARBA" id="ARBA00022692"/>
    </source>
</evidence>
<gene>
    <name evidence="10" type="primary">LOC107069174</name>
</gene>
<feature type="transmembrane region" description="Helical" evidence="7">
    <location>
        <begin position="514"/>
        <end position="534"/>
    </location>
</feature>
<keyword evidence="4 7" id="KW-0812">Transmembrane</keyword>
<dbReference type="PANTHER" id="PTHR23511">
    <property type="entry name" value="SYNAPTIC VESICLE GLYCOPROTEIN 2"/>
    <property type="match status" value="1"/>
</dbReference>
<feature type="transmembrane region" description="Helical" evidence="7">
    <location>
        <begin position="118"/>
        <end position="136"/>
    </location>
</feature>
<proteinExistence type="inferred from homology"/>
<feature type="transmembrane region" description="Helical" evidence="7">
    <location>
        <begin position="142"/>
        <end position="164"/>
    </location>
</feature>
<feature type="transmembrane region" description="Helical" evidence="7">
    <location>
        <begin position="485"/>
        <end position="508"/>
    </location>
</feature>
<dbReference type="InterPro" id="IPR005828">
    <property type="entry name" value="MFS_sugar_transport-like"/>
</dbReference>
<dbReference type="PANTHER" id="PTHR23511:SF36">
    <property type="entry name" value="EG:BACR7A4.13 PROTEIN-RELATED"/>
    <property type="match status" value="1"/>
</dbReference>
<dbReference type="PROSITE" id="PS50850">
    <property type="entry name" value="MFS"/>
    <property type="match status" value="1"/>
</dbReference>
<feature type="domain" description="Major facilitator superfamily (MFS) profile" evidence="8">
    <location>
        <begin position="52"/>
        <end position="539"/>
    </location>
</feature>
<dbReference type="InterPro" id="IPR036259">
    <property type="entry name" value="MFS_trans_sf"/>
</dbReference>
<dbReference type="GeneID" id="107069174"/>
<dbReference type="InterPro" id="IPR020846">
    <property type="entry name" value="MFS_dom"/>
</dbReference>
<evidence type="ECO:0000256" key="6">
    <source>
        <dbReference type="ARBA" id="ARBA00023136"/>
    </source>
</evidence>
<dbReference type="SUPFAM" id="SSF103473">
    <property type="entry name" value="MFS general substrate transporter"/>
    <property type="match status" value="1"/>
</dbReference>
<evidence type="ECO:0000256" key="1">
    <source>
        <dbReference type="ARBA" id="ARBA00004141"/>
    </source>
</evidence>
<evidence type="ECO:0000313" key="9">
    <source>
        <dbReference type="Proteomes" id="UP000694924"/>
    </source>
</evidence>
<feature type="transmembrane region" description="Helical" evidence="7">
    <location>
        <begin position="403"/>
        <end position="420"/>
    </location>
</feature>
<protein>
    <submittedName>
        <fullName evidence="10">Synaptic vesicle glycoprotein 2B-like</fullName>
    </submittedName>
</protein>
<evidence type="ECO:0000259" key="8">
    <source>
        <dbReference type="PROSITE" id="PS50850"/>
    </source>
</evidence>
<comment type="subcellular location">
    <subcellularLocation>
        <location evidence="1">Membrane</location>
        <topology evidence="1">Multi-pass membrane protein</topology>
    </subcellularLocation>
</comment>
<keyword evidence="6 7" id="KW-0472">Membrane</keyword>
<evidence type="ECO:0000256" key="3">
    <source>
        <dbReference type="ARBA" id="ARBA00022448"/>
    </source>
</evidence>
<keyword evidence="9" id="KW-1185">Reference proteome</keyword>
<dbReference type="RefSeq" id="XP_015181733.1">
    <property type="nucleotide sequence ID" value="XM_015326247.1"/>
</dbReference>
<feature type="transmembrane region" description="Helical" evidence="7">
    <location>
        <begin position="219"/>
        <end position="238"/>
    </location>
</feature>
<evidence type="ECO:0000313" key="10">
    <source>
        <dbReference type="RefSeq" id="XP_015181733.1"/>
    </source>
</evidence>
<sequence length="548" mass="60667">MPPNSTVSAIDMNKKKSISDRNNSCVQDTKLPPADFESAVNATGYGKFHVLLYLAIIPVSWASSFDTGNISVILPAAECDLQLSLIHKGILNAVVYIGMVSSGLIWGYLADVRGRKSILVYGFMADGVCNVLSGFSQNFETLLFFKFLSGAIISGPYAGTMTYYAEFYGAKVRSRITLIVGFTVTAGTLMTSALAWLVIPQTWSIVLWDGYFVYDSWRIFLSLCGVPTLIGVFLISFFPESPKFLMSQGRKEEALKVFRQIYRINTGKPEETYPITELADDFETNSSTDLTMVDPSKKSFKSGLLQMKPIFFRPHILRLILILTLQFCSMLSLNTIRLWQPQLFSILNDFNPIDNNITDHEPAFCEILDIVTYSKNTNVTSDMIEAVDCSNIVISEKMYTDSTIVSMSTISSLFIASMFVNLLGHKILLYICYTVCVSSLISMIWSTSYTLTLTLTCLFVGIMMTSLNIIVGVTVLLFPTTLRTMAVSLVMIIGRSGSLIGNVVFPVLLEYGCIAPIMTIACFPLLGIVLAFFIPSSKIKKNKNVESG</sequence>
<feature type="transmembrane region" description="Helical" evidence="7">
    <location>
        <begin position="176"/>
        <end position="199"/>
    </location>
</feature>
<name>A0ABM1INE6_POLDO</name>